<sequence length="133" mass="15110">MLFLFAGRSCSIYLATENVVRENYMTLAAHLTADQLQKALRTQVNELLGVPVMQSIIDGLSFKQTTLNVSLVHEVARRLDGALFKYATLLNKTRDYVAANHRREAANFRAYRSMVECSRISPTLLWLVAEKLF</sequence>
<accession>A0A914S3M3</accession>
<keyword evidence="1" id="KW-1185">Reference proteome</keyword>
<name>A0A914S3M3_PAREQ</name>
<dbReference type="Proteomes" id="UP000887564">
    <property type="component" value="Unplaced"/>
</dbReference>
<evidence type="ECO:0000313" key="1">
    <source>
        <dbReference type="Proteomes" id="UP000887564"/>
    </source>
</evidence>
<proteinExistence type="predicted"/>
<organism evidence="1 2">
    <name type="scientific">Parascaris equorum</name>
    <name type="common">Equine roundworm</name>
    <dbReference type="NCBI Taxonomy" id="6256"/>
    <lineage>
        <taxon>Eukaryota</taxon>
        <taxon>Metazoa</taxon>
        <taxon>Ecdysozoa</taxon>
        <taxon>Nematoda</taxon>
        <taxon>Chromadorea</taxon>
        <taxon>Rhabditida</taxon>
        <taxon>Spirurina</taxon>
        <taxon>Ascaridomorpha</taxon>
        <taxon>Ascaridoidea</taxon>
        <taxon>Ascarididae</taxon>
        <taxon>Parascaris</taxon>
    </lineage>
</organism>
<protein>
    <submittedName>
        <fullName evidence="2">Uncharacterized protein</fullName>
    </submittedName>
</protein>
<dbReference type="WBParaSite" id="PEQ_0001293201-mRNA-1">
    <property type="protein sequence ID" value="PEQ_0001293201-mRNA-1"/>
    <property type="gene ID" value="PEQ_0001293201"/>
</dbReference>
<dbReference type="AlphaFoldDB" id="A0A914S3M3"/>
<evidence type="ECO:0000313" key="2">
    <source>
        <dbReference type="WBParaSite" id="PEQ_0001293201-mRNA-1"/>
    </source>
</evidence>
<reference evidence="2" key="1">
    <citation type="submission" date="2022-11" db="UniProtKB">
        <authorList>
            <consortium name="WormBaseParasite"/>
        </authorList>
    </citation>
    <scope>IDENTIFICATION</scope>
</reference>